<keyword evidence="2" id="KW-0812">Transmembrane</keyword>
<reference evidence="4 5" key="1">
    <citation type="submission" date="2016-10" db="EMBL/GenBank/DDBJ databases">
        <authorList>
            <person name="de Groot N.N."/>
        </authorList>
    </citation>
    <scope>NUCLEOTIDE SEQUENCE [LARGE SCALE GENOMIC DNA]</scope>
    <source>
        <strain evidence="4 5">CPCC 202808</strain>
    </source>
</reference>
<feature type="transmembrane region" description="Helical" evidence="2">
    <location>
        <begin position="79"/>
        <end position="100"/>
    </location>
</feature>
<keyword evidence="2" id="KW-1133">Transmembrane helix</keyword>
<feature type="transmembrane region" description="Helical" evidence="2">
    <location>
        <begin position="147"/>
        <end position="167"/>
    </location>
</feature>
<dbReference type="RefSeq" id="WP_092882704.1">
    <property type="nucleotide sequence ID" value="NZ_FOOI01000004.1"/>
</dbReference>
<protein>
    <submittedName>
        <fullName evidence="4">Predicted membrane protein</fullName>
    </submittedName>
    <submittedName>
        <fullName evidence="3">Uncharacterized membrane protein YozB (DUF420 family)</fullName>
    </submittedName>
</protein>
<dbReference type="OrthoDB" id="4698148at2"/>
<evidence type="ECO:0000313" key="6">
    <source>
        <dbReference type="Proteomes" id="UP000533017"/>
    </source>
</evidence>
<dbReference type="Proteomes" id="UP000533017">
    <property type="component" value="Unassembled WGS sequence"/>
</dbReference>
<evidence type="ECO:0000313" key="5">
    <source>
        <dbReference type="Proteomes" id="UP000199052"/>
    </source>
</evidence>
<feature type="transmembrane region" description="Helical" evidence="2">
    <location>
        <begin position="223"/>
        <end position="243"/>
    </location>
</feature>
<organism evidence="4 5">
    <name type="scientific">Actinopolymorpha cephalotaxi</name>
    <dbReference type="NCBI Taxonomy" id="504797"/>
    <lineage>
        <taxon>Bacteria</taxon>
        <taxon>Bacillati</taxon>
        <taxon>Actinomycetota</taxon>
        <taxon>Actinomycetes</taxon>
        <taxon>Propionibacteriales</taxon>
        <taxon>Actinopolymorphaceae</taxon>
        <taxon>Actinopolymorpha</taxon>
    </lineage>
</organism>
<feature type="transmembrane region" description="Helical" evidence="2">
    <location>
        <begin position="120"/>
        <end position="141"/>
    </location>
</feature>
<dbReference type="EMBL" id="JACBZA010000001">
    <property type="protein sequence ID" value="NYH83515.1"/>
    <property type="molecule type" value="Genomic_DNA"/>
</dbReference>
<dbReference type="AlphaFoldDB" id="A0A1I2PT27"/>
<feature type="compositionally biased region" description="Polar residues" evidence="1">
    <location>
        <begin position="1"/>
        <end position="12"/>
    </location>
</feature>
<dbReference type="Proteomes" id="UP000199052">
    <property type="component" value="Unassembled WGS sequence"/>
</dbReference>
<feature type="transmembrane region" description="Helical" evidence="2">
    <location>
        <begin position="41"/>
        <end position="59"/>
    </location>
</feature>
<accession>A0A1I2PT27</accession>
<evidence type="ECO:0000256" key="1">
    <source>
        <dbReference type="SAM" id="MobiDB-lite"/>
    </source>
</evidence>
<dbReference type="InterPro" id="IPR018750">
    <property type="entry name" value="DUF2306_membrane"/>
</dbReference>
<dbReference type="Pfam" id="PF10067">
    <property type="entry name" value="DUF2306"/>
    <property type="match status" value="1"/>
</dbReference>
<gene>
    <name evidence="3" type="ORF">FHR37_002366</name>
    <name evidence="4" type="ORF">SAMN05421678_104233</name>
</gene>
<sequence>MTTTTSEPNANETGRPPAIGGPAQAHPPRGKRRPRTRRQTVGVVVLLLAAAGFLAYSLPPYLGLDPSRARLPVPAGFPAYYPLLVTHIFCGSVALVTGCLQLWPWLRRRHPAVHRWSGRAYFFGGVLPAGVAILGVAPLSFTGVVGQVSNTMLAVLWLPFTIAGYRAARQRRYADHRRWMVRSFALTTSIVLNRVWLVVWIMVLMPRLSTQYGGDMDALVLDAGLVSGWMSWTVNLLVAEWWLQRGGRATRRARRARAVAA</sequence>
<evidence type="ECO:0000313" key="4">
    <source>
        <dbReference type="EMBL" id="SFG18259.1"/>
    </source>
</evidence>
<keyword evidence="6" id="KW-1185">Reference proteome</keyword>
<feature type="region of interest" description="Disordered" evidence="1">
    <location>
        <begin position="1"/>
        <end position="36"/>
    </location>
</feature>
<dbReference type="EMBL" id="FOOI01000004">
    <property type="protein sequence ID" value="SFG18259.1"/>
    <property type="molecule type" value="Genomic_DNA"/>
</dbReference>
<dbReference type="STRING" id="504797.SAMN05421678_104233"/>
<evidence type="ECO:0000256" key="2">
    <source>
        <dbReference type="SAM" id="Phobius"/>
    </source>
</evidence>
<evidence type="ECO:0000313" key="3">
    <source>
        <dbReference type="EMBL" id="NYH83515.1"/>
    </source>
</evidence>
<reference evidence="3 6" key="2">
    <citation type="submission" date="2020-07" db="EMBL/GenBank/DDBJ databases">
        <title>Sequencing the genomes of 1000 actinobacteria strains.</title>
        <authorList>
            <person name="Klenk H.-P."/>
        </authorList>
    </citation>
    <scope>NUCLEOTIDE SEQUENCE [LARGE SCALE GENOMIC DNA]</scope>
    <source>
        <strain evidence="3 6">DSM 45117</strain>
    </source>
</reference>
<keyword evidence="2" id="KW-0472">Membrane</keyword>
<feature type="transmembrane region" description="Helical" evidence="2">
    <location>
        <begin position="179"/>
        <end position="203"/>
    </location>
</feature>
<name>A0A1I2PT27_9ACTN</name>
<proteinExistence type="predicted"/>